<comment type="caution">
    <text evidence="1">The sequence shown here is derived from an EMBL/GenBank/DDBJ whole genome shotgun (WGS) entry which is preliminary data.</text>
</comment>
<dbReference type="OrthoDB" id="6774575at2759"/>
<name>A0A4Y2BM46_ARAVE</name>
<protein>
    <submittedName>
        <fullName evidence="1">Uncharacterized protein</fullName>
    </submittedName>
</protein>
<dbReference type="Proteomes" id="UP000499080">
    <property type="component" value="Unassembled WGS sequence"/>
</dbReference>
<reference evidence="1 2" key="1">
    <citation type="journal article" date="2019" name="Sci. Rep.">
        <title>Orb-weaving spider Araneus ventricosus genome elucidates the spidroin gene catalogue.</title>
        <authorList>
            <person name="Kono N."/>
            <person name="Nakamura H."/>
            <person name="Ohtoshi R."/>
            <person name="Moran D.A.P."/>
            <person name="Shinohara A."/>
            <person name="Yoshida Y."/>
            <person name="Fujiwara M."/>
            <person name="Mori M."/>
            <person name="Tomita M."/>
            <person name="Arakawa K."/>
        </authorList>
    </citation>
    <scope>NUCLEOTIDE SEQUENCE [LARGE SCALE GENOMIC DNA]</scope>
</reference>
<dbReference type="EMBL" id="BGPR01000093">
    <property type="protein sequence ID" value="GBL93300.1"/>
    <property type="molecule type" value="Genomic_DNA"/>
</dbReference>
<organism evidence="1 2">
    <name type="scientific">Araneus ventricosus</name>
    <name type="common">Orbweaver spider</name>
    <name type="synonym">Epeira ventricosa</name>
    <dbReference type="NCBI Taxonomy" id="182803"/>
    <lineage>
        <taxon>Eukaryota</taxon>
        <taxon>Metazoa</taxon>
        <taxon>Ecdysozoa</taxon>
        <taxon>Arthropoda</taxon>
        <taxon>Chelicerata</taxon>
        <taxon>Arachnida</taxon>
        <taxon>Araneae</taxon>
        <taxon>Araneomorphae</taxon>
        <taxon>Entelegynae</taxon>
        <taxon>Araneoidea</taxon>
        <taxon>Araneidae</taxon>
        <taxon>Araneus</taxon>
    </lineage>
</organism>
<dbReference type="Gene3D" id="3.30.420.10">
    <property type="entry name" value="Ribonuclease H-like superfamily/Ribonuclease H"/>
    <property type="match status" value="1"/>
</dbReference>
<accession>A0A4Y2BM46</accession>
<gene>
    <name evidence="1" type="ORF">AVEN_219446_1</name>
</gene>
<keyword evidence="2" id="KW-1185">Reference proteome</keyword>
<dbReference type="AlphaFoldDB" id="A0A4Y2BM46"/>
<dbReference type="GO" id="GO:0003676">
    <property type="term" value="F:nucleic acid binding"/>
    <property type="evidence" value="ECO:0007669"/>
    <property type="project" value="InterPro"/>
</dbReference>
<proteinExistence type="predicted"/>
<evidence type="ECO:0000313" key="1">
    <source>
        <dbReference type="EMBL" id="GBL93300.1"/>
    </source>
</evidence>
<sequence>MGTSDEVSQRLFDWPIPTTEATQRPTLSYFLEQVLPELLQDVPIAIRNQMWFQHDVPPVHFSLDVSNYLNASGGPVPWPHRSHDSFLWGHLKTLVHATQMRISLLECL</sequence>
<dbReference type="InterPro" id="IPR036397">
    <property type="entry name" value="RNaseH_sf"/>
</dbReference>
<evidence type="ECO:0000313" key="2">
    <source>
        <dbReference type="Proteomes" id="UP000499080"/>
    </source>
</evidence>